<feature type="transmembrane region" description="Helical" evidence="10">
    <location>
        <begin position="251"/>
        <end position="273"/>
    </location>
</feature>
<keyword evidence="3 10" id="KW-0716">Sensory transduction</keyword>
<evidence type="ECO:0000256" key="6">
    <source>
        <dbReference type="ARBA" id="ARBA00022989"/>
    </source>
</evidence>
<keyword evidence="6 10" id="KW-1133">Transmembrane helix</keyword>
<evidence type="ECO:0000256" key="2">
    <source>
        <dbReference type="ARBA" id="ARBA00022475"/>
    </source>
</evidence>
<comment type="similarity">
    <text evidence="10">Belongs to the insect chemoreceptor superfamily. Heteromeric odorant receptor channel (TC 1.A.69) family.</text>
</comment>
<keyword evidence="9 10" id="KW-0807">Transducer</keyword>
<evidence type="ECO:0000256" key="3">
    <source>
        <dbReference type="ARBA" id="ARBA00022606"/>
    </source>
</evidence>
<keyword evidence="4 10" id="KW-0812">Transmembrane</keyword>
<dbReference type="OrthoDB" id="7677057at2759"/>
<dbReference type="Pfam" id="PF02949">
    <property type="entry name" value="7tm_6"/>
    <property type="match status" value="1"/>
</dbReference>
<evidence type="ECO:0000256" key="5">
    <source>
        <dbReference type="ARBA" id="ARBA00022725"/>
    </source>
</evidence>
<dbReference type="RefSeq" id="XP_017027117.1">
    <property type="nucleotide sequence ID" value="XM_017171628.2"/>
</dbReference>
<gene>
    <name evidence="12" type="primary">Or49b</name>
</gene>
<keyword evidence="5 10" id="KW-0552">Olfaction</keyword>
<proteinExistence type="inferred from homology"/>
<organism evidence="11 12">
    <name type="scientific">Drosophila kikkawai</name>
    <name type="common">Fruit fly</name>
    <dbReference type="NCBI Taxonomy" id="30033"/>
    <lineage>
        <taxon>Eukaryota</taxon>
        <taxon>Metazoa</taxon>
        <taxon>Ecdysozoa</taxon>
        <taxon>Arthropoda</taxon>
        <taxon>Hexapoda</taxon>
        <taxon>Insecta</taxon>
        <taxon>Pterygota</taxon>
        <taxon>Neoptera</taxon>
        <taxon>Endopterygota</taxon>
        <taxon>Diptera</taxon>
        <taxon>Brachycera</taxon>
        <taxon>Muscomorpha</taxon>
        <taxon>Ephydroidea</taxon>
        <taxon>Drosophilidae</taxon>
        <taxon>Drosophila</taxon>
        <taxon>Sophophora</taxon>
    </lineage>
</organism>
<dbReference type="GO" id="GO:0005549">
    <property type="term" value="F:odorant binding"/>
    <property type="evidence" value="ECO:0007669"/>
    <property type="project" value="InterPro"/>
</dbReference>
<dbReference type="PANTHER" id="PTHR21137">
    <property type="entry name" value="ODORANT RECEPTOR"/>
    <property type="match status" value="1"/>
</dbReference>
<dbReference type="GO" id="GO:0005886">
    <property type="term" value="C:plasma membrane"/>
    <property type="evidence" value="ECO:0007669"/>
    <property type="project" value="UniProtKB-SubCell"/>
</dbReference>
<name>A0A6P4IDW2_DROKI</name>
<keyword evidence="11" id="KW-1185">Reference proteome</keyword>
<evidence type="ECO:0000313" key="12">
    <source>
        <dbReference type="RefSeq" id="XP_017027117.1"/>
    </source>
</evidence>
<evidence type="ECO:0000256" key="7">
    <source>
        <dbReference type="ARBA" id="ARBA00023136"/>
    </source>
</evidence>
<evidence type="ECO:0000256" key="10">
    <source>
        <dbReference type="RuleBase" id="RU351113"/>
    </source>
</evidence>
<feature type="transmembrane region" description="Helical" evidence="10">
    <location>
        <begin position="173"/>
        <end position="197"/>
    </location>
</feature>
<evidence type="ECO:0000256" key="8">
    <source>
        <dbReference type="ARBA" id="ARBA00023170"/>
    </source>
</evidence>
<accession>A0A6P4IDW2</accession>
<keyword evidence="2" id="KW-1003">Cell membrane</keyword>
<keyword evidence="7 10" id="KW-0472">Membrane</keyword>
<evidence type="ECO:0000313" key="11">
    <source>
        <dbReference type="Proteomes" id="UP001652661"/>
    </source>
</evidence>
<comment type="subcellular location">
    <subcellularLocation>
        <location evidence="1 10">Cell membrane</location>
        <topology evidence="1 10">Multi-pass membrane protein</topology>
    </subcellularLocation>
</comment>
<dbReference type="GO" id="GO:0004984">
    <property type="term" value="F:olfactory receptor activity"/>
    <property type="evidence" value="ECO:0007669"/>
    <property type="project" value="InterPro"/>
</dbReference>
<dbReference type="PANTHER" id="PTHR21137:SF3">
    <property type="entry name" value="ODORANT RECEPTOR 30A-RELATED"/>
    <property type="match status" value="1"/>
</dbReference>
<evidence type="ECO:0000256" key="4">
    <source>
        <dbReference type="ARBA" id="ARBA00022692"/>
    </source>
</evidence>
<keyword evidence="8 10" id="KW-0675">Receptor</keyword>
<feature type="transmembrane region" description="Helical" evidence="10">
    <location>
        <begin position="29"/>
        <end position="48"/>
    </location>
</feature>
<sequence length="375" mass="43806">MFEDIQLIYMNIRILRFWALLYDNNIKKYLCIGLATFHIFTQLVYMISTTEGLIGIIRNSYMLVLWINTVLRAFLLLLDHDSYVALIDNLTAAYYDLINLRDTYITQELDQLNRVGKLMARGNLFFGLLTCVGFGLYPLSSSERVLPFGSRIPGLNEYETPYYQLWYLFQMTITPMGCCMYIPYTSLIVALIMFGIVRCKALQHRLRRVAKLHPFGQRDNRKLAAEIVECIRYQQSIIEYMDHINQLTTMMFLFELLAFSALLCALLFLLIIVNGTGQIIIVCMYINMILAQILALYWYANELREQNLAVATAAYETEWYTYEIPVRKNIIFMMMRAQRPASILLGNIRPITLELFQNLLNTTYTFFTVLKRVYG</sequence>
<dbReference type="Proteomes" id="UP001652661">
    <property type="component" value="Chromosome 2R"/>
</dbReference>
<reference evidence="12" key="2">
    <citation type="submission" date="2025-08" db="UniProtKB">
        <authorList>
            <consortium name="RefSeq"/>
        </authorList>
    </citation>
    <scope>IDENTIFICATION</scope>
    <source>
        <strain evidence="12">14028-0561.14</strain>
        <tissue evidence="12">Whole fly</tissue>
    </source>
</reference>
<evidence type="ECO:0000256" key="9">
    <source>
        <dbReference type="ARBA" id="ARBA00023224"/>
    </source>
</evidence>
<dbReference type="InterPro" id="IPR004117">
    <property type="entry name" value="7tm6_olfct_rcpt"/>
</dbReference>
<feature type="transmembrane region" description="Helical" evidence="10">
    <location>
        <begin position="279"/>
        <end position="299"/>
    </location>
</feature>
<protein>
    <recommendedName>
        <fullName evidence="10">Odorant receptor</fullName>
    </recommendedName>
</protein>
<dbReference type="GO" id="GO:0007165">
    <property type="term" value="P:signal transduction"/>
    <property type="evidence" value="ECO:0007669"/>
    <property type="project" value="UniProtKB-KW"/>
</dbReference>
<feature type="transmembrane region" description="Helical" evidence="10">
    <location>
        <begin position="122"/>
        <end position="140"/>
    </location>
</feature>
<reference evidence="11" key="1">
    <citation type="submission" date="2025-05" db="UniProtKB">
        <authorList>
            <consortium name="RefSeq"/>
        </authorList>
    </citation>
    <scope>NUCLEOTIDE SEQUENCE [LARGE SCALE GENOMIC DNA]</scope>
    <source>
        <strain evidence="11">14028-0561.14</strain>
    </source>
</reference>
<feature type="transmembrane region" description="Helical" evidence="10">
    <location>
        <begin position="60"/>
        <end position="78"/>
    </location>
</feature>
<evidence type="ECO:0000256" key="1">
    <source>
        <dbReference type="ARBA" id="ARBA00004651"/>
    </source>
</evidence>
<comment type="caution">
    <text evidence="10">Lacks conserved residue(s) required for the propagation of feature annotation.</text>
</comment>
<dbReference type="OMA" id="YWYANEL"/>
<dbReference type="AlphaFoldDB" id="A0A6P4IDW2"/>